<reference evidence="4" key="1">
    <citation type="submission" date="2021-01" db="EMBL/GenBank/DDBJ databases">
        <authorList>
            <person name="Corre E."/>
            <person name="Pelletier E."/>
            <person name="Niang G."/>
            <person name="Scheremetjew M."/>
            <person name="Finn R."/>
            <person name="Kale V."/>
            <person name="Holt S."/>
            <person name="Cochrane G."/>
            <person name="Meng A."/>
            <person name="Brown T."/>
            <person name="Cohen L."/>
        </authorList>
    </citation>
    <scope>NUCLEOTIDE SEQUENCE</scope>
    <source>
        <strain evidence="4">CCAP 955/1</strain>
    </source>
</reference>
<feature type="region of interest" description="Disordered" evidence="3">
    <location>
        <begin position="595"/>
        <end position="655"/>
    </location>
</feature>
<dbReference type="EMBL" id="HBIC01049256">
    <property type="protein sequence ID" value="CAE0296208.1"/>
    <property type="molecule type" value="Transcribed_RNA"/>
</dbReference>
<dbReference type="InterPro" id="IPR026832">
    <property type="entry name" value="Asteroid"/>
</dbReference>
<evidence type="ECO:0008006" key="5">
    <source>
        <dbReference type="Google" id="ProtNLM"/>
    </source>
</evidence>
<feature type="compositionally biased region" description="Basic and acidic residues" evidence="3">
    <location>
        <begin position="629"/>
        <end position="655"/>
    </location>
</feature>
<proteinExistence type="inferred from homology"/>
<evidence type="ECO:0000256" key="3">
    <source>
        <dbReference type="SAM" id="MobiDB-lite"/>
    </source>
</evidence>
<evidence type="ECO:0000256" key="2">
    <source>
        <dbReference type="SAM" id="Coils"/>
    </source>
</evidence>
<comment type="similarity">
    <text evidence="1">Belongs to the asteroid family.</text>
</comment>
<name>A0A7S3HI22_9STRA</name>
<dbReference type="Gene3D" id="3.40.50.1010">
    <property type="entry name" value="5'-nuclease"/>
    <property type="match status" value="1"/>
</dbReference>
<organism evidence="4">
    <name type="scientific">Spumella elongata</name>
    <dbReference type="NCBI Taxonomy" id="89044"/>
    <lineage>
        <taxon>Eukaryota</taxon>
        <taxon>Sar</taxon>
        <taxon>Stramenopiles</taxon>
        <taxon>Ochrophyta</taxon>
        <taxon>Chrysophyceae</taxon>
        <taxon>Chromulinales</taxon>
        <taxon>Chromulinaceae</taxon>
        <taxon>Spumella</taxon>
    </lineage>
</organism>
<dbReference type="PANTHER" id="PTHR15665:SF1">
    <property type="entry name" value="PROTEIN ASTEROID HOMOLOG 1"/>
    <property type="match status" value="1"/>
</dbReference>
<feature type="region of interest" description="Disordered" evidence="3">
    <location>
        <begin position="855"/>
        <end position="900"/>
    </location>
</feature>
<feature type="compositionally biased region" description="Low complexity" evidence="3">
    <location>
        <begin position="875"/>
        <end position="892"/>
    </location>
</feature>
<dbReference type="PANTHER" id="PTHR15665">
    <property type="entry name" value="ASTEROID PROTEIN"/>
    <property type="match status" value="1"/>
</dbReference>
<accession>A0A7S3HI22</accession>
<keyword evidence="2" id="KW-0175">Coiled coil</keyword>
<feature type="compositionally biased region" description="Basic residues" evidence="3">
    <location>
        <begin position="598"/>
        <end position="619"/>
    </location>
</feature>
<dbReference type="InterPro" id="IPR029060">
    <property type="entry name" value="PIN-like_dom_sf"/>
</dbReference>
<sequence>MGIRGLRGFLRSKVRIPACNALVGSTLVVDGDGWINYFVQINRVALRCDLGCIYEVLAAAIRTEIQNLQSFGFQLIVLFGAGVQNPLQERVINPRLYQREFGWDALQTYCVTAVSPKTKNEYPRPPLCKEQLVAVLKSVNIQYQFCINDVGQEIALVVQQRNLMSTSSPKCFAYAPQDSDYIAMKDCPYIEFGSIEVGAAGCVSAIVWSRAEVSRELRLSEEQFLDFVLFLGNDYTASLIVQTDLYCTMLQDCGGVIGRLIEEWFCKVSTKRKVTVRAADLYQPFFLHNDQTQQIIDLQFAMDYSRALYNLEPLDHYCELARLTLPPAVPYSSASCVFDFHYYSDSSEGKFFADLGRYVNVAGKMGTEGVDRGVAVHALTYLKRRCANTALPTGPGPVVTDEHRTAIQGMLKQLQQQTTLDERILSENRLLLVPQWTDALAAYVYQKTCALMLKTFPEGAFTGMHNTPAQLFDGTLYHSALKKMRPDVSAHASSSGAIGPVVVQNKSTIGGGSAASQSQLHGVSHVEKTVNKCVQATTGGKHKTQPRVVGSKVPPPASSTCVVPVAPAQKLKPPMTLQERAESMAADLRARRDLLSRNKSKCKLPPKKPPRKLVSRHARKDSQPSKLVAKVDDTLIEHESDPEPRESRKNMPDRRVERLKDRIKALNLSIAQCSTGVILGKKTSITRAEQQVQALSAELASTVASRDRKLKKLARIAAALDRSDDESAGDSINLSTSLRKVRQPPVTKQQVKEARKQWNVLKLQIDKAAALATTDPTVRKKNAERILAAKEQHRKVLEMEKRLKEQNLEAQLRHAPAHNPQFHDECKSFLYLFTVPAKPVSSACGNGRDDICSSNDSDSSCSEDDTHSGSNFDDSSMSSSTTSTTSSSTHSHAGMGNICRGGSKDDVPALDRNRLCSASVVLATQAFEMVTLGAEETECSKQVEEVRVSKSEKEKAKEKFIAEAKAQLELKTARKAAMKAESDARRAAECARKLATCEEEINARNARILAATEASVLTGAKGHQHAKKPK</sequence>
<evidence type="ECO:0000256" key="1">
    <source>
        <dbReference type="ARBA" id="ARBA00007398"/>
    </source>
</evidence>
<protein>
    <recommendedName>
        <fullName evidence="5">XPG N-terminal domain-containing protein</fullName>
    </recommendedName>
</protein>
<feature type="region of interest" description="Disordered" evidence="3">
    <location>
        <begin position="537"/>
        <end position="561"/>
    </location>
</feature>
<dbReference type="AlphaFoldDB" id="A0A7S3HI22"/>
<feature type="coiled-coil region" evidence="2">
    <location>
        <begin position="780"/>
        <end position="809"/>
    </location>
</feature>
<evidence type="ECO:0000313" key="4">
    <source>
        <dbReference type="EMBL" id="CAE0296208.1"/>
    </source>
</evidence>
<gene>
    <name evidence="4" type="ORF">SELO1098_LOCUS25060</name>
</gene>
<dbReference type="SUPFAM" id="SSF88723">
    <property type="entry name" value="PIN domain-like"/>
    <property type="match status" value="1"/>
</dbReference>